<feature type="domain" description="ABC3 transporter permease C-terminal" evidence="8">
    <location>
        <begin position="270"/>
        <end position="409"/>
    </location>
</feature>
<evidence type="ECO:0000313" key="10">
    <source>
        <dbReference type="EMBL" id="MBC8177076.1"/>
    </source>
</evidence>
<dbReference type="GO" id="GO:0022857">
    <property type="term" value="F:transmembrane transporter activity"/>
    <property type="evidence" value="ECO:0007669"/>
    <property type="project" value="TreeGrafter"/>
</dbReference>
<evidence type="ECO:0000256" key="5">
    <source>
        <dbReference type="ARBA" id="ARBA00023136"/>
    </source>
</evidence>
<evidence type="ECO:0000256" key="6">
    <source>
        <dbReference type="ARBA" id="ARBA00038076"/>
    </source>
</evidence>
<protein>
    <submittedName>
        <fullName evidence="10">ABC transporter permease</fullName>
    </submittedName>
</protein>
<dbReference type="InterPro" id="IPR050250">
    <property type="entry name" value="Macrolide_Exporter_MacB"/>
</dbReference>
<proteinExistence type="inferred from homology"/>
<evidence type="ECO:0000259" key="9">
    <source>
        <dbReference type="Pfam" id="PF12704"/>
    </source>
</evidence>
<evidence type="ECO:0000256" key="3">
    <source>
        <dbReference type="ARBA" id="ARBA00022692"/>
    </source>
</evidence>
<feature type="transmembrane region" description="Helical" evidence="7">
    <location>
        <begin position="379"/>
        <end position="400"/>
    </location>
</feature>
<dbReference type="Pfam" id="PF12704">
    <property type="entry name" value="MacB_PCD"/>
    <property type="match status" value="1"/>
</dbReference>
<dbReference type="Pfam" id="PF02687">
    <property type="entry name" value="FtsX"/>
    <property type="match status" value="1"/>
</dbReference>
<feature type="transmembrane region" description="Helical" evidence="7">
    <location>
        <begin position="266"/>
        <end position="283"/>
    </location>
</feature>
<keyword evidence="4 7" id="KW-1133">Transmembrane helix</keyword>
<reference evidence="10 11" key="1">
    <citation type="submission" date="2020-08" db="EMBL/GenBank/DDBJ databases">
        <title>Bridging the membrane lipid divide: bacteria of the FCB group superphylum have the potential to synthesize archaeal ether lipids.</title>
        <authorList>
            <person name="Villanueva L."/>
            <person name="Von Meijenfeldt F.A.B."/>
            <person name="Westbye A.B."/>
            <person name="Yadav S."/>
            <person name="Hopmans E.C."/>
            <person name="Dutilh B.E."/>
            <person name="Sinninghe Damste J.S."/>
        </authorList>
    </citation>
    <scope>NUCLEOTIDE SEQUENCE [LARGE SCALE GENOMIC DNA]</scope>
    <source>
        <strain evidence="10">NIOZ-UU27</strain>
    </source>
</reference>
<keyword evidence="2" id="KW-1003">Cell membrane</keyword>
<organism evidence="10 11">
    <name type="scientific">Candidatus Desulfacyla euxinica</name>
    <dbReference type="NCBI Taxonomy" id="2841693"/>
    <lineage>
        <taxon>Bacteria</taxon>
        <taxon>Deltaproteobacteria</taxon>
        <taxon>Candidatus Desulfacyla</taxon>
    </lineage>
</organism>
<evidence type="ECO:0000256" key="7">
    <source>
        <dbReference type="SAM" id="Phobius"/>
    </source>
</evidence>
<comment type="subcellular location">
    <subcellularLocation>
        <location evidence="1">Cell membrane</location>
        <topology evidence="1">Multi-pass membrane protein</topology>
    </subcellularLocation>
</comment>
<name>A0A8J6MZQ3_9DELT</name>
<evidence type="ECO:0000313" key="11">
    <source>
        <dbReference type="Proteomes" id="UP000650524"/>
    </source>
</evidence>
<comment type="caution">
    <text evidence="10">The sequence shown here is derived from an EMBL/GenBank/DDBJ whole genome shotgun (WGS) entry which is preliminary data.</text>
</comment>
<feature type="transmembrane region" description="Helical" evidence="7">
    <location>
        <begin position="322"/>
        <end position="343"/>
    </location>
</feature>
<evidence type="ECO:0000259" key="8">
    <source>
        <dbReference type="Pfam" id="PF02687"/>
    </source>
</evidence>
<keyword evidence="5 7" id="KW-0472">Membrane</keyword>
<dbReference type="AlphaFoldDB" id="A0A8J6MZQ3"/>
<evidence type="ECO:0000256" key="4">
    <source>
        <dbReference type="ARBA" id="ARBA00022989"/>
    </source>
</evidence>
<keyword evidence="3 7" id="KW-0812">Transmembrane</keyword>
<gene>
    <name evidence="10" type="ORF">H8E19_06680</name>
</gene>
<dbReference type="InterPro" id="IPR003838">
    <property type="entry name" value="ABC3_permease_C"/>
</dbReference>
<dbReference type="InterPro" id="IPR025857">
    <property type="entry name" value="MacB_PCD"/>
</dbReference>
<dbReference type="EMBL" id="JACNJD010000185">
    <property type="protein sequence ID" value="MBC8177076.1"/>
    <property type="molecule type" value="Genomic_DNA"/>
</dbReference>
<feature type="domain" description="MacB-like periplasmic core" evidence="9">
    <location>
        <begin position="17"/>
        <end position="235"/>
    </location>
</feature>
<dbReference type="PANTHER" id="PTHR30572:SF4">
    <property type="entry name" value="ABC TRANSPORTER PERMEASE YTRF"/>
    <property type="match status" value="1"/>
</dbReference>
<comment type="similarity">
    <text evidence="6">Belongs to the ABC-4 integral membrane protein family.</text>
</comment>
<dbReference type="Proteomes" id="UP000650524">
    <property type="component" value="Unassembled WGS sequence"/>
</dbReference>
<dbReference type="PANTHER" id="PTHR30572">
    <property type="entry name" value="MEMBRANE COMPONENT OF TRANSPORTER-RELATED"/>
    <property type="match status" value="1"/>
</dbReference>
<evidence type="ECO:0000256" key="1">
    <source>
        <dbReference type="ARBA" id="ARBA00004651"/>
    </source>
</evidence>
<dbReference type="GO" id="GO:0005886">
    <property type="term" value="C:plasma membrane"/>
    <property type="evidence" value="ECO:0007669"/>
    <property type="project" value="UniProtKB-SubCell"/>
</dbReference>
<feature type="transmembrane region" description="Helical" evidence="7">
    <location>
        <begin position="21"/>
        <end position="41"/>
    </location>
</feature>
<evidence type="ECO:0000256" key="2">
    <source>
        <dbReference type="ARBA" id="ARBA00022475"/>
    </source>
</evidence>
<sequence length="416" mass="45359">MRLRYLIKELYYRRRRTLTAVLGLSVGIALLIIINALSMAYHEAARMPLKEIGADITVQRAGDVPEELAGPVFACSAITIRKQEIEKIRKIKGIEGFGQALLIWVFDPDRFTIVLGIDTENPIGPGILRNNVTEGRFLEKEGEEALVDLSYARQFGIKVGDSITINRKMYPVVGLVDASRAAKIAVANVYLPLKVAEKIATSAKQVQKVSPFDKGDANLLFIRADQRDTRHVVAALKSVLGKGVNVATPDSFLKLLGDLFALSDKFSLATSLIAILVAILIVFKTMAGNVSERAKEIGTLKAVGWTNRNVVFQLTGESVLQCLAGGILGLLIALLATFILGFMQVNIPIPWEMSPTPHFLPGGGDPVFKTLRLPVKVPWTLGSFGIILSMLIGGSTGGILSRRISRIKPSEVLRYE</sequence>
<accession>A0A8J6MZQ3</accession>